<keyword evidence="11" id="KW-1185">Reference proteome</keyword>
<dbReference type="Proteomes" id="UP000663870">
    <property type="component" value="Unassembled WGS sequence"/>
</dbReference>
<evidence type="ECO:0000256" key="2">
    <source>
        <dbReference type="ARBA" id="ARBA00022692"/>
    </source>
</evidence>
<evidence type="ECO:0000313" key="11">
    <source>
        <dbReference type="Proteomes" id="UP000663870"/>
    </source>
</evidence>
<keyword evidence="2 6" id="KW-0812">Transmembrane</keyword>
<proteinExistence type="predicted"/>
<dbReference type="InterPro" id="IPR057282">
    <property type="entry name" value="RETREG1-3-like_RHD"/>
</dbReference>
<evidence type="ECO:0000256" key="6">
    <source>
        <dbReference type="SAM" id="Phobius"/>
    </source>
</evidence>
<feature type="domain" description="RETREG1-3/ARL6IP-like N-terminal reticulon-homology" evidence="7">
    <location>
        <begin position="8"/>
        <end position="173"/>
    </location>
</feature>
<dbReference type="EMBL" id="CAJNOH010000019">
    <property type="protein sequence ID" value="CAF0765022.1"/>
    <property type="molecule type" value="Genomic_DNA"/>
</dbReference>
<feature type="transmembrane region" description="Helical" evidence="6">
    <location>
        <begin position="134"/>
        <end position="151"/>
    </location>
</feature>
<reference evidence="8" key="1">
    <citation type="submission" date="2021-02" db="EMBL/GenBank/DDBJ databases">
        <authorList>
            <person name="Nowell W R."/>
        </authorList>
    </citation>
    <scope>NUCLEOTIDE SEQUENCE</scope>
</reference>
<evidence type="ECO:0000256" key="4">
    <source>
        <dbReference type="ARBA" id="ARBA00023136"/>
    </source>
</evidence>
<feature type="region of interest" description="Disordered" evidence="5">
    <location>
        <begin position="219"/>
        <end position="256"/>
    </location>
</feature>
<dbReference type="GO" id="GO:0016020">
    <property type="term" value="C:membrane"/>
    <property type="evidence" value="ECO:0007669"/>
    <property type="project" value="UniProtKB-SubCell"/>
</dbReference>
<evidence type="ECO:0000256" key="5">
    <source>
        <dbReference type="SAM" id="MobiDB-lite"/>
    </source>
</evidence>
<keyword evidence="4 6" id="KW-0472">Membrane</keyword>
<dbReference type="InterPro" id="IPR052114">
    <property type="entry name" value="ER_autophagy_membrane_reg"/>
</dbReference>
<dbReference type="PANTHER" id="PTHR20952">
    <property type="entry name" value="ADP-RIBOSYLATION-LIKE FACTOR 6-INTERACTING PROTEIN"/>
    <property type="match status" value="1"/>
</dbReference>
<evidence type="ECO:0000259" key="7">
    <source>
        <dbReference type="Pfam" id="PF24456"/>
    </source>
</evidence>
<feature type="compositionally biased region" description="Acidic residues" evidence="5">
    <location>
        <begin position="230"/>
        <end position="243"/>
    </location>
</feature>
<evidence type="ECO:0000313" key="8">
    <source>
        <dbReference type="EMBL" id="CAF0765022.1"/>
    </source>
</evidence>
<comment type="caution">
    <text evidence="8">The sequence shown here is derived from an EMBL/GenBank/DDBJ whole genome shotgun (WGS) entry which is preliminary data.</text>
</comment>
<dbReference type="AlphaFoldDB" id="A0A813QB79"/>
<gene>
    <name evidence="9" type="ORF">JXQ802_LOCUS3184</name>
    <name evidence="8" type="ORF">PYM288_LOCUS2799</name>
</gene>
<evidence type="ECO:0000256" key="1">
    <source>
        <dbReference type="ARBA" id="ARBA00004141"/>
    </source>
</evidence>
<dbReference type="GO" id="GO:0005783">
    <property type="term" value="C:endoplasmic reticulum"/>
    <property type="evidence" value="ECO:0007669"/>
    <property type="project" value="UniProtKB-ARBA"/>
</dbReference>
<sequence length="414" mass="48112">MEDIIVSLEPAFHRVERFMLWHNRYASLLAFFLGHCIFYAIARAGLRPFCAMTLVVLIFHILDCLKKKRSYSLDNGEQNLCELTKLVLRSYRHLCETHEKLNTLKTENRVKYSILIIVICLILAYIGVKINGFYVSYITMLILFTLPAIVYHKLIPKLLQRLAPVLEQLDQSMEYKRRSIIDRKDLLVKIDKSGSINDDDDDDDVRRLKQQRDLLRQEQIEMKHEPLNLTDDEDEDEDEDEENELKSFESNDESQTILNLRQRYQNEIDSNDESQTMLNFRQRYQNDIDTNDVALVPKQSNMSDSAFDMLSDSSSSVADDEATRISELYANVGDQFDGKHRIKIKGDELKIKGRSNKQRPKLMDAPFFQSNIDDNNTKINKLSTSTLTNTSANVPHSEPDLTSFDFLNDYDEKA</sequence>
<keyword evidence="3 6" id="KW-1133">Transmembrane helix</keyword>
<evidence type="ECO:0000313" key="9">
    <source>
        <dbReference type="EMBL" id="CAF0780287.1"/>
    </source>
</evidence>
<feature type="transmembrane region" description="Helical" evidence="6">
    <location>
        <begin position="21"/>
        <end position="40"/>
    </location>
</feature>
<feature type="transmembrane region" description="Helical" evidence="6">
    <location>
        <begin position="110"/>
        <end position="128"/>
    </location>
</feature>
<comment type="subcellular location">
    <subcellularLocation>
        <location evidence="1">Membrane</location>
        <topology evidence="1">Multi-pass membrane protein</topology>
    </subcellularLocation>
</comment>
<evidence type="ECO:0000256" key="3">
    <source>
        <dbReference type="ARBA" id="ARBA00022989"/>
    </source>
</evidence>
<evidence type="ECO:0000313" key="10">
    <source>
        <dbReference type="Proteomes" id="UP000663854"/>
    </source>
</evidence>
<dbReference type="EMBL" id="CAJNOL010000042">
    <property type="protein sequence ID" value="CAF0780287.1"/>
    <property type="molecule type" value="Genomic_DNA"/>
</dbReference>
<dbReference type="PANTHER" id="PTHR20952:SF4">
    <property type="entry name" value="RETICULOPHAGY REGULATOR 2"/>
    <property type="match status" value="1"/>
</dbReference>
<organism evidence="8 10">
    <name type="scientific">Rotaria sordida</name>
    <dbReference type="NCBI Taxonomy" id="392033"/>
    <lineage>
        <taxon>Eukaryota</taxon>
        <taxon>Metazoa</taxon>
        <taxon>Spiralia</taxon>
        <taxon>Gnathifera</taxon>
        <taxon>Rotifera</taxon>
        <taxon>Eurotatoria</taxon>
        <taxon>Bdelloidea</taxon>
        <taxon>Philodinida</taxon>
        <taxon>Philodinidae</taxon>
        <taxon>Rotaria</taxon>
    </lineage>
</organism>
<accession>A0A813QB79</accession>
<protein>
    <recommendedName>
        <fullName evidence="7">RETREG1-3/ARL6IP-like N-terminal reticulon-homology domain-containing protein</fullName>
    </recommendedName>
</protein>
<dbReference type="Pfam" id="PF24456">
    <property type="entry name" value="RHD_RETREG1-3"/>
    <property type="match status" value="1"/>
</dbReference>
<dbReference type="Proteomes" id="UP000663854">
    <property type="component" value="Unassembled WGS sequence"/>
</dbReference>
<name>A0A813QB79_9BILA</name>